<keyword evidence="4" id="KW-1185">Reference proteome</keyword>
<evidence type="ECO:0000256" key="2">
    <source>
        <dbReference type="SAM" id="SignalP"/>
    </source>
</evidence>
<dbReference type="InterPro" id="IPR050282">
    <property type="entry name" value="Cycloisomerase_2"/>
</dbReference>
<evidence type="ECO:0000313" key="3">
    <source>
        <dbReference type="EMBL" id="CAI5715172.1"/>
    </source>
</evidence>
<organism evidence="3 4">
    <name type="scientific">Hyaloperonospora brassicae</name>
    <name type="common">Brassica downy mildew</name>
    <name type="synonym">Peronospora brassicae</name>
    <dbReference type="NCBI Taxonomy" id="162125"/>
    <lineage>
        <taxon>Eukaryota</taxon>
        <taxon>Sar</taxon>
        <taxon>Stramenopiles</taxon>
        <taxon>Oomycota</taxon>
        <taxon>Peronosporomycetes</taxon>
        <taxon>Peronosporales</taxon>
        <taxon>Peronosporaceae</taxon>
        <taxon>Hyaloperonospora</taxon>
    </lineage>
</organism>
<dbReference type="Pfam" id="PF10282">
    <property type="entry name" value="Lactonase"/>
    <property type="match status" value="1"/>
</dbReference>
<dbReference type="PANTHER" id="PTHR30344:SF1">
    <property type="entry name" value="6-PHOSPHOGLUCONOLACTONASE"/>
    <property type="match status" value="1"/>
</dbReference>
<protein>
    <recommendedName>
        <fullName evidence="5">6-phosphogluconolactonase</fullName>
    </recommendedName>
</protein>
<dbReference type="InterPro" id="IPR011048">
    <property type="entry name" value="Haem_d1_sf"/>
</dbReference>
<dbReference type="InterPro" id="IPR015943">
    <property type="entry name" value="WD40/YVTN_repeat-like_dom_sf"/>
</dbReference>
<comment type="similarity">
    <text evidence="1">Belongs to the cycloisomerase 2 family.</text>
</comment>
<keyword evidence="2" id="KW-0732">Signal</keyword>
<name>A0AAV0T5H7_HYABA</name>
<dbReference type="AlphaFoldDB" id="A0AAV0T5H7"/>
<evidence type="ECO:0008006" key="5">
    <source>
        <dbReference type="Google" id="ProtNLM"/>
    </source>
</evidence>
<dbReference type="PANTHER" id="PTHR30344">
    <property type="entry name" value="6-PHOSPHOGLUCONOLACTONASE-RELATED"/>
    <property type="match status" value="1"/>
</dbReference>
<evidence type="ECO:0000313" key="4">
    <source>
        <dbReference type="Proteomes" id="UP001162031"/>
    </source>
</evidence>
<gene>
    <name evidence="3" type="ORF">HBR001_LOCUS1384</name>
</gene>
<evidence type="ECO:0000256" key="1">
    <source>
        <dbReference type="ARBA" id="ARBA00005564"/>
    </source>
</evidence>
<dbReference type="GO" id="GO:0017057">
    <property type="term" value="F:6-phosphogluconolactonase activity"/>
    <property type="evidence" value="ECO:0007669"/>
    <property type="project" value="TreeGrafter"/>
</dbReference>
<sequence>MRIPSLFLFLSAVGVCGASPAAGGGQSAAQPILFAATWTKETTNGINTFKLNTADGSLTPYGITPLAFGDKGLNPTYVQGSKKTSTSGEHIIYVLNRGVEKGYVSAMTLQPDGKLEVLNTQEMKGASPAHIALSSNGKFLSVANYVGSLSLFPLNADGSIGKETFYQHFPVGSNVVKDTQATGHIHSTVWLPTSNRVIAADLGSDKLLQYEVGPAKKTVKSLETVRCNPGSGPRHLVVDQNGKFAYVTDELSNTVSVFAIDKESNLLSSKPLASVTTLPAGFTNTSSAADIHFSSNGQFLYVSNRGHDSIVSYKVNADGTLKALDWESSRGVTPRGFTIYGDWLIVANQGSDDMHVFKVDSKTGALTHTGKPYKVDGVVSLYVGE</sequence>
<reference evidence="3" key="1">
    <citation type="submission" date="2022-12" db="EMBL/GenBank/DDBJ databases">
        <authorList>
            <person name="Webb A."/>
        </authorList>
    </citation>
    <scope>NUCLEOTIDE SEQUENCE</scope>
    <source>
        <strain evidence="3">Hp1</strain>
    </source>
</reference>
<dbReference type="Proteomes" id="UP001162031">
    <property type="component" value="Unassembled WGS sequence"/>
</dbReference>
<dbReference type="SUPFAM" id="SSF51004">
    <property type="entry name" value="C-terminal (heme d1) domain of cytochrome cd1-nitrite reductase"/>
    <property type="match status" value="1"/>
</dbReference>
<dbReference type="InterPro" id="IPR019405">
    <property type="entry name" value="Lactonase_7-beta_prop"/>
</dbReference>
<feature type="signal peptide" evidence="2">
    <location>
        <begin position="1"/>
        <end position="18"/>
    </location>
</feature>
<comment type="caution">
    <text evidence="3">The sequence shown here is derived from an EMBL/GenBank/DDBJ whole genome shotgun (WGS) entry which is preliminary data.</text>
</comment>
<dbReference type="Gene3D" id="2.130.10.10">
    <property type="entry name" value="YVTN repeat-like/Quinoprotein amine dehydrogenase"/>
    <property type="match status" value="1"/>
</dbReference>
<dbReference type="EMBL" id="CANTFL010000138">
    <property type="protein sequence ID" value="CAI5715172.1"/>
    <property type="molecule type" value="Genomic_DNA"/>
</dbReference>
<accession>A0AAV0T5H7</accession>
<feature type="chain" id="PRO_5043437979" description="6-phosphogluconolactonase" evidence="2">
    <location>
        <begin position="19"/>
        <end position="385"/>
    </location>
</feature>
<proteinExistence type="inferred from homology"/>